<name>D7CIS3_SYNLT</name>
<evidence type="ECO:0000313" key="6">
    <source>
        <dbReference type="EMBL" id="ADI02801.1"/>
    </source>
</evidence>
<dbReference type="SUPFAM" id="SSF53067">
    <property type="entry name" value="Actin-like ATPase domain"/>
    <property type="match status" value="1"/>
</dbReference>
<evidence type="ECO:0000256" key="1">
    <source>
        <dbReference type="ARBA" id="ARBA00001966"/>
    </source>
</evidence>
<dbReference type="CDD" id="cd24109">
    <property type="entry name" value="ASKHA_NBD_YjiL-like"/>
    <property type="match status" value="1"/>
</dbReference>
<dbReference type="GO" id="GO:0046872">
    <property type="term" value="F:metal ion binding"/>
    <property type="evidence" value="ECO:0007669"/>
    <property type="project" value="UniProtKB-KW"/>
</dbReference>
<dbReference type="STRING" id="643648.Slip_2054"/>
<comment type="cofactor">
    <cofactor evidence="1">
        <name>[4Fe-4S] cluster</name>
        <dbReference type="ChEBI" id="CHEBI:49883"/>
    </cofactor>
</comment>
<dbReference type="InterPro" id="IPR002731">
    <property type="entry name" value="ATPase_BadF"/>
</dbReference>
<reference evidence="7" key="1">
    <citation type="journal article" date="2010" name="Stand. Genomic Sci.">
        <title>Complete genome sequence of Syntrophothermus lipocalidus type strain (TGB-C1T).</title>
        <authorList>
            <consortium name="US DOE Joint Genome Institute (JGI-PGF)"/>
            <person name="Djao O."/>
            <person name="Zhang X."/>
            <person name="Lucas S."/>
            <person name="Lapidus A."/>
            <person name="Glavina Del Rio T."/>
            <person name="Nolan M."/>
            <person name="Tice H."/>
            <person name="Cheng J."/>
            <person name="Han C."/>
            <person name="Tapia R."/>
            <person name="Goodwin L."/>
            <person name="Pitluck S."/>
            <person name="Liolios K."/>
            <person name="Ivanova N."/>
            <person name="Mavromatis K."/>
            <person name="Mikhailova N."/>
            <person name="Ovchinnikova G."/>
            <person name="Pati A."/>
            <person name="Brambilla E."/>
            <person name="Chen A."/>
            <person name="Palaniappan K."/>
            <person name="Land M."/>
            <person name="Hauser L."/>
            <person name="Chang Y."/>
            <person name="Jeffries C."/>
            <person name="Rohde M."/>
            <person name="Sikorski J."/>
            <person name="Spring S."/>
            <person name="Goker M."/>
            <person name="Detter J."/>
            <person name="Woyke T."/>
            <person name="Bristow J."/>
            <person name="Eisen J."/>
            <person name="Markowitz V."/>
            <person name="Hugenholtz P."/>
            <person name="Kyrpides N."/>
            <person name="Klenk H."/>
        </authorList>
    </citation>
    <scope>NUCLEOTIDE SEQUENCE [LARGE SCALE GENOMIC DNA]</scope>
    <source>
        <strain evidence="7">DSM 12680 / TGB-C1</strain>
    </source>
</reference>
<evidence type="ECO:0000256" key="2">
    <source>
        <dbReference type="ARBA" id="ARBA00022723"/>
    </source>
</evidence>
<dbReference type="RefSeq" id="WP_013176203.1">
    <property type="nucleotide sequence ID" value="NC_014220.1"/>
</dbReference>
<dbReference type="InterPro" id="IPR043129">
    <property type="entry name" value="ATPase_NBD"/>
</dbReference>
<dbReference type="OrthoDB" id="9778513at2"/>
<gene>
    <name evidence="6" type="ordered locus">Slip_2054</name>
</gene>
<evidence type="ECO:0000256" key="4">
    <source>
        <dbReference type="ARBA" id="ARBA00023014"/>
    </source>
</evidence>
<accession>D7CIS3</accession>
<evidence type="ECO:0000259" key="5">
    <source>
        <dbReference type="Pfam" id="PF01869"/>
    </source>
</evidence>
<keyword evidence="7" id="KW-1185">Reference proteome</keyword>
<keyword evidence="3" id="KW-0408">Iron</keyword>
<proteinExistence type="predicted"/>
<dbReference type="GO" id="GO:0051536">
    <property type="term" value="F:iron-sulfur cluster binding"/>
    <property type="evidence" value="ECO:0007669"/>
    <property type="project" value="UniProtKB-KW"/>
</dbReference>
<dbReference type="NCBIfam" id="TIGR00241">
    <property type="entry name" value="CoA_E_activ"/>
    <property type="match status" value="1"/>
</dbReference>
<dbReference type="AlphaFoldDB" id="D7CIS3"/>
<dbReference type="Pfam" id="PF01869">
    <property type="entry name" value="BcrAD_BadFG"/>
    <property type="match status" value="1"/>
</dbReference>
<keyword evidence="2" id="KW-0479">Metal-binding</keyword>
<dbReference type="PANTHER" id="PTHR32329">
    <property type="entry name" value="BIFUNCTIONAL PROTEIN [INCLUDES 2-HYDROXYACYL-COA DEHYDRATASE (N-TER) AND ITS ACTIVATOR DOMAIN (C_TERM)-RELATED"/>
    <property type="match status" value="1"/>
</dbReference>
<dbReference type="Gene3D" id="3.30.420.40">
    <property type="match status" value="2"/>
</dbReference>
<keyword evidence="4" id="KW-0411">Iron-sulfur</keyword>
<dbReference type="InterPro" id="IPR051805">
    <property type="entry name" value="Dehydratase_Activator_Redct"/>
</dbReference>
<evidence type="ECO:0000313" key="7">
    <source>
        <dbReference type="Proteomes" id="UP000000378"/>
    </source>
</evidence>
<feature type="domain" description="ATPase BadF/BadG/BcrA/BcrD type" evidence="5">
    <location>
        <begin position="2"/>
        <end position="244"/>
    </location>
</feature>
<reference evidence="6 7" key="2">
    <citation type="journal article" date="2010" name="Stand. Genomic Sci.">
        <title>Complete genome sequence of Syntrophothermus lipocalidus type strain (TGB-C1).</title>
        <authorList>
            <person name="Djao O.D."/>
            <person name="Zhang X."/>
            <person name="Lucas S."/>
            <person name="Lapidus A."/>
            <person name="Del Rio T.G."/>
            <person name="Nolan M."/>
            <person name="Tice H."/>
            <person name="Cheng J.F."/>
            <person name="Han C."/>
            <person name="Tapia R."/>
            <person name="Goodwin L."/>
            <person name="Pitluck S."/>
            <person name="Liolios K."/>
            <person name="Ivanova N."/>
            <person name="Mavromatis K."/>
            <person name="Mikhailova N."/>
            <person name="Ovchinnikova G."/>
            <person name="Pati A."/>
            <person name="Brambilla E."/>
            <person name="Chen A."/>
            <person name="Palaniappan K."/>
            <person name="Land M."/>
            <person name="Hauser L."/>
            <person name="Chang Y.J."/>
            <person name="Jeffries C.D."/>
            <person name="Rohde M."/>
            <person name="Sikorski J."/>
            <person name="Spring S."/>
            <person name="Goker M."/>
            <person name="Detter J.C."/>
            <person name="Woyke T."/>
            <person name="Bristow J."/>
            <person name="Eisen J.A."/>
            <person name="Markowitz V."/>
            <person name="Hugenholtz P."/>
            <person name="Kyrpides N.C."/>
            <person name="Klenk H.P."/>
        </authorList>
    </citation>
    <scope>NUCLEOTIDE SEQUENCE [LARGE SCALE GENOMIC DNA]</scope>
    <source>
        <strain evidence="7">DSM 12680 / TGB-C1</strain>
    </source>
</reference>
<protein>
    <submittedName>
        <fullName evidence="6">CoA-substrate-specific enzyme activase</fullName>
    </submittedName>
</protein>
<dbReference type="PANTHER" id="PTHR32329:SF5">
    <property type="entry name" value="ACTIVATOR OF 2-HYDROXYACYL-COA DEHYDRATASE"/>
    <property type="match status" value="1"/>
</dbReference>
<dbReference type="eggNOG" id="COG1924">
    <property type="taxonomic scope" value="Bacteria"/>
</dbReference>
<dbReference type="InterPro" id="IPR008275">
    <property type="entry name" value="CoA_E_activase_dom"/>
</dbReference>
<dbReference type="HOGENOM" id="CLU_066597_2_0_9"/>
<organism evidence="6 7">
    <name type="scientific">Syntrophothermus lipocalidus (strain DSM 12680 / TGB-C1)</name>
    <dbReference type="NCBI Taxonomy" id="643648"/>
    <lineage>
        <taxon>Bacteria</taxon>
        <taxon>Bacillati</taxon>
        <taxon>Bacillota</taxon>
        <taxon>Clostridia</taxon>
        <taxon>Eubacteriales</taxon>
        <taxon>Syntrophomonadaceae</taxon>
        <taxon>Syntrophothermus</taxon>
    </lineage>
</organism>
<evidence type="ECO:0000256" key="3">
    <source>
        <dbReference type="ARBA" id="ARBA00023004"/>
    </source>
</evidence>
<dbReference type="EMBL" id="CP002048">
    <property type="protein sequence ID" value="ADI02801.1"/>
    <property type="molecule type" value="Genomic_DNA"/>
</dbReference>
<dbReference type="KEGG" id="slp:Slip_2054"/>
<sequence length="251" mass="27110">MVGIDLGSRNVKIVQMVDGKVVKKQSFDTIAFYRRFGLVGEGRLSLDLAELGFDVYEELVATGYGKLAVTVEGAEQIPEIQAHVLGACHSTGFSSFTLVDIGGQDTKVVQIRNGQAVDFLTNDRCAAGSGRYLEHMAGILGMELEELGRYDQDPVHLNSTCAIFGETEVIGHIVTGCPAPRLAAGVNYAVYRKLAPMIRKLKSEVLVLSGGGALNQALGRIMSRETGCQVIQVPEPQYNGAIGCCIYRRRV</sequence>
<dbReference type="Proteomes" id="UP000000378">
    <property type="component" value="Chromosome"/>
</dbReference>